<dbReference type="RefSeq" id="WP_060040409.1">
    <property type="nucleotide sequence ID" value="NZ_LPAD01000071.1"/>
</dbReference>
<dbReference type="AlphaFoldDB" id="A0ABD4DZG5"/>
<gene>
    <name evidence="1" type="ORF">WJ68_16485</name>
</gene>
<dbReference type="Proteomes" id="UP000057910">
    <property type="component" value="Unassembled WGS sequence"/>
</dbReference>
<evidence type="ECO:0000313" key="1">
    <source>
        <dbReference type="EMBL" id="KVN83508.1"/>
    </source>
</evidence>
<proteinExistence type="predicted"/>
<dbReference type="EMBL" id="LPAD01000071">
    <property type="protein sequence ID" value="KVN83508.1"/>
    <property type="molecule type" value="Genomic_DNA"/>
</dbReference>
<name>A0ABD4DZG5_9BURK</name>
<protein>
    <submittedName>
        <fullName evidence="1">Uncharacterized protein</fullName>
    </submittedName>
</protein>
<reference evidence="1 2" key="1">
    <citation type="submission" date="2015-11" db="EMBL/GenBank/DDBJ databases">
        <title>Expanding the genomic diversity of Burkholderia species for the development of highly accurate diagnostics.</title>
        <authorList>
            <person name="Sahl J."/>
            <person name="Keim P."/>
            <person name="Wagner D."/>
        </authorList>
    </citation>
    <scope>NUCLEOTIDE SEQUENCE [LARGE SCALE GENOMIC DNA]</scope>
    <source>
        <strain evidence="1 2">MSMB1585WGS</strain>
    </source>
</reference>
<sequence length="68" mass="8001">MKNALIKLERKQHADDESTWYLVGYYADGDEMVWGNYRMTKPGSRRMLTVYANRMNFRIVGNVAEPKN</sequence>
<organism evidence="1 2">
    <name type="scientific">Burkholderia ubonensis</name>
    <dbReference type="NCBI Taxonomy" id="101571"/>
    <lineage>
        <taxon>Bacteria</taxon>
        <taxon>Pseudomonadati</taxon>
        <taxon>Pseudomonadota</taxon>
        <taxon>Betaproteobacteria</taxon>
        <taxon>Burkholderiales</taxon>
        <taxon>Burkholderiaceae</taxon>
        <taxon>Burkholderia</taxon>
        <taxon>Burkholderia cepacia complex</taxon>
    </lineage>
</organism>
<evidence type="ECO:0000313" key="2">
    <source>
        <dbReference type="Proteomes" id="UP000057910"/>
    </source>
</evidence>
<accession>A0ABD4DZG5</accession>
<comment type="caution">
    <text evidence="1">The sequence shown here is derived from an EMBL/GenBank/DDBJ whole genome shotgun (WGS) entry which is preliminary data.</text>
</comment>